<name>A0A6J6S4T6_9ZZZZ</name>
<evidence type="ECO:0000313" key="1">
    <source>
        <dbReference type="EMBL" id="CAB4729635.1"/>
    </source>
</evidence>
<gene>
    <name evidence="1" type="ORF">UFOPK2788_00103</name>
</gene>
<accession>A0A6J6S4T6</accession>
<dbReference type="EMBL" id="CAEZYV010000008">
    <property type="protein sequence ID" value="CAB4729635.1"/>
    <property type="molecule type" value="Genomic_DNA"/>
</dbReference>
<dbReference type="AlphaFoldDB" id="A0A6J6S4T6"/>
<reference evidence="1" key="1">
    <citation type="submission" date="2020-05" db="EMBL/GenBank/DDBJ databases">
        <authorList>
            <person name="Chiriac C."/>
            <person name="Salcher M."/>
            <person name="Ghai R."/>
            <person name="Kavagutti S V."/>
        </authorList>
    </citation>
    <scope>NUCLEOTIDE SEQUENCE</scope>
</reference>
<proteinExistence type="predicted"/>
<organism evidence="1">
    <name type="scientific">freshwater metagenome</name>
    <dbReference type="NCBI Taxonomy" id="449393"/>
    <lineage>
        <taxon>unclassified sequences</taxon>
        <taxon>metagenomes</taxon>
        <taxon>ecological metagenomes</taxon>
    </lineage>
</organism>
<protein>
    <submittedName>
        <fullName evidence="1">Unannotated protein</fullName>
    </submittedName>
</protein>
<sequence length="63" mass="6984">MGNPTPSQNEIGKRVSIRLHDPEGGFRDLLGTLEEIDAVRKKDGSLKNFDPAAIALWKVVPER</sequence>